<name>A0ABP0X3R1_9BRYO</name>
<accession>A0ABP0X3R1</accession>
<organism evidence="2 3">
    <name type="scientific">Sphagnum jensenii</name>
    <dbReference type="NCBI Taxonomy" id="128206"/>
    <lineage>
        <taxon>Eukaryota</taxon>
        <taxon>Viridiplantae</taxon>
        <taxon>Streptophyta</taxon>
        <taxon>Embryophyta</taxon>
        <taxon>Bryophyta</taxon>
        <taxon>Sphagnophytina</taxon>
        <taxon>Sphagnopsida</taxon>
        <taxon>Sphagnales</taxon>
        <taxon>Sphagnaceae</taxon>
        <taxon>Sphagnum</taxon>
    </lineage>
</organism>
<evidence type="ECO:0000256" key="1">
    <source>
        <dbReference type="SAM" id="MobiDB-lite"/>
    </source>
</evidence>
<feature type="compositionally biased region" description="Basic residues" evidence="1">
    <location>
        <begin position="84"/>
        <end position="100"/>
    </location>
</feature>
<feature type="region of interest" description="Disordered" evidence="1">
    <location>
        <begin position="62"/>
        <end position="100"/>
    </location>
</feature>
<reference evidence="2" key="1">
    <citation type="submission" date="2024-02" db="EMBL/GenBank/DDBJ databases">
        <authorList>
            <consortium name="ELIXIR-Norway"/>
            <consortium name="Elixir Norway"/>
        </authorList>
    </citation>
    <scope>NUCLEOTIDE SEQUENCE</scope>
</reference>
<sequence>MIGGKLHRGRDKEIADCLIFTLLSAISNAKGHASPRIGRCTWDHALGPYALVVCRRLPVAAETSGRACDNPVVPSSRRDGNSALRKRTKPPKRKRKRNFPKAKLQLIDSGWIYIWTARFSHRSSVPKFHGRVQKSQKLAR</sequence>
<proteinExistence type="predicted"/>
<evidence type="ECO:0000313" key="2">
    <source>
        <dbReference type="EMBL" id="CAK9273738.1"/>
    </source>
</evidence>
<dbReference type="EMBL" id="OZ020100">
    <property type="protein sequence ID" value="CAK9273738.1"/>
    <property type="molecule type" value="Genomic_DNA"/>
</dbReference>
<protein>
    <submittedName>
        <fullName evidence="2">Uncharacterized protein</fullName>
    </submittedName>
</protein>
<evidence type="ECO:0000313" key="3">
    <source>
        <dbReference type="Proteomes" id="UP001497444"/>
    </source>
</evidence>
<keyword evidence="3" id="KW-1185">Reference proteome</keyword>
<dbReference type="Proteomes" id="UP001497444">
    <property type="component" value="Chromosome 5"/>
</dbReference>
<gene>
    <name evidence="2" type="ORF">CSSPJE1EN1_LOCUS19216</name>
</gene>